<evidence type="ECO:0000256" key="5">
    <source>
        <dbReference type="ARBA" id="ARBA00022944"/>
    </source>
</evidence>
<dbReference type="InterPro" id="IPR043149">
    <property type="entry name" value="TagF_N"/>
</dbReference>
<keyword evidence="7" id="KW-0812">Transmembrane</keyword>
<dbReference type="GO" id="GO:0019350">
    <property type="term" value="P:teichoic acid biosynthetic process"/>
    <property type="evidence" value="ECO:0007669"/>
    <property type="project" value="UniProtKB-KW"/>
</dbReference>
<dbReference type="PANTHER" id="PTHR37316">
    <property type="entry name" value="TEICHOIC ACID GLYCEROL-PHOSPHATE PRIMASE"/>
    <property type="match status" value="1"/>
</dbReference>
<accession>A0A346CL56</accession>
<dbReference type="GO" id="GO:0005886">
    <property type="term" value="C:plasma membrane"/>
    <property type="evidence" value="ECO:0007669"/>
    <property type="project" value="UniProtKB-SubCell"/>
</dbReference>
<organism evidence="8">
    <name type="scientific">Providencia alcalifaciens</name>
    <dbReference type="NCBI Taxonomy" id="126385"/>
    <lineage>
        <taxon>Bacteria</taxon>
        <taxon>Pseudomonadati</taxon>
        <taxon>Pseudomonadota</taxon>
        <taxon>Gammaproteobacteria</taxon>
        <taxon>Enterobacterales</taxon>
        <taxon>Morganellaceae</taxon>
        <taxon>Providencia</taxon>
    </lineage>
</organism>
<dbReference type="GO" id="GO:0047355">
    <property type="term" value="F:CDP-glycerol glycerophosphotransferase activity"/>
    <property type="evidence" value="ECO:0007669"/>
    <property type="project" value="InterPro"/>
</dbReference>
<name>A0A346CL56_9GAMM</name>
<dbReference type="AlphaFoldDB" id="A0A346CL56"/>
<keyword evidence="3" id="KW-1003">Cell membrane</keyword>
<gene>
    <name evidence="8" type="primary">orf9</name>
</gene>
<sequence length="398" mass="47149">MKTKSKNKFLFTRITHFLKGLIFSIYYSFIYTKREKTIIFNSSCNIDFTWNSKSLFLNGKRTLNEMGYKTLYVITDDNKRALLKKQYGDIFISNNNIKELHLIYTSAIWILSTLETPCSGIFLNRKRFVFHLGHGTPIKNIGLCENKPSILKRIFYHLNDTNISLYLSTSDYFSSYMKNAFGTKDRKIIVSPQPRIHDILHRKKNNFLFDRRKKYILYAPTWRPYSVVKLFPFDNFDINEFNDYLTKENIVFLIRLHPEFENNIGSYLCSNIVNFNTQLCADISDALDFTSAMITDYSSIYCDYLLLNKPVAVLPYDIEEYNEKIGFSHDYNDILPSYRINSINDLIEFCKLTHDDSFNISHQEKLCKKLNFVPQNIDIIDYNINIIDQEYKRIWEQK</sequence>
<dbReference type="EMBL" id="MH444260">
    <property type="protein sequence ID" value="AXL96330.1"/>
    <property type="molecule type" value="Genomic_DNA"/>
</dbReference>
<evidence type="ECO:0000256" key="4">
    <source>
        <dbReference type="ARBA" id="ARBA00022679"/>
    </source>
</evidence>
<protein>
    <submittedName>
        <fullName evidence="8">Poly(Glycerophosphate)glycerophosphotransferase</fullName>
    </submittedName>
</protein>
<dbReference type="Gene3D" id="3.40.50.11820">
    <property type="match status" value="1"/>
</dbReference>
<comment type="subcellular location">
    <subcellularLocation>
        <location evidence="1">Cell membrane</location>
        <topology evidence="1">Peripheral membrane protein</topology>
    </subcellularLocation>
</comment>
<dbReference type="PANTHER" id="PTHR37316:SF3">
    <property type="entry name" value="TEICHOIC ACID GLYCEROL-PHOSPHATE TRANSFERASE"/>
    <property type="match status" value="1"/>
</dbReference>
<dbReference type="Gene3D" id="3.40.50.12580">
    <property type="match status" value="1"/>
</dbReference>
<reference evidence="8" key="1">
    <citation type="submission" date="2018-06" db="EMBL/GenBank/DDBJ databases">
        <title>Development of a Molecular Serotyping Scheme and a Multiplexed Luminex-Based Array for Providencia.</title>
        <authorList>
            <person name="Du Y."/>
            <person name="Liu B."/>
        </authorList>
    </citation>
    <scope>NUCLEOTIDE SEQUENCE</scope>
</reference>
<keyword evidence="5" id="KW-0777">Teichoic acid biosynthesis</keyword>
<dbReference type="Pfam" id="PF04464">
    <property type="entry name" value="Glyphos_transf"/>
    <property type="match status" value="1"/>
</dbReference>
<keyword evidence="7" id="KW-1133">Transmembrane helix</keyword>
<evidence type="ECO:0000256" key="3">
    <source>
        <dbReference type="ARBA" id="ARBA00022475"/>
    </source>
</evidence>
<dbReference type="InterPro" id="IPR007554">
    <property type="entry name" value="Glycerophosphate_synth"/>
</dbReference>
<evidence type="ECO:0000313" key="8">
    <source>
        <dbReference type="EMBL" id="AXL96330.1"/>
    </source>
</evidence>
<feature type="transmembrane region" description="Helical" evidence="7">
    <location>
        <begin position="9"/>
        <end position="29"/>
    </location>
</feature>
<evidence type="ECO:0000256" key="7">
    <source>
        <dbReference type="SAM" id="Phobius"/>
    </source>
</evidence>
<evidence type="ECO:0000256" key="6">
    <source>
        <dbReference type="ARBA" id="ARBA00023136"/>
    </source>
</evidence>
<evidence type="ECO:0000256" key="1">
    <source>
        <dbReference type="ARBA" id="ARBA00004202"/>
    </source>
</evidence>
<evidence type="ECO:0000256" key="2">
    <source>
        <dbReference type="ARBA" id="ARBA00010488"/>
    </source>
</evidence>
<keyword evidence="4 8" id="KW-0808">Transferase</keyword>
<dbReference type="RefSeq" id="WP_154601279.1">
    <property type="nucleotide sequence ID" value="NZ_WLUI01000028.1"/>
</dbReference>
<comment type="similarity">
    <text evidence="2">Belongs to the CDP-glycerol glycerophosphotransferase family.</text>
</comment>
<keyword evidence="6 7" id="KW-0472">Membrane</keyword>
<dbReference type="InterPro" id="IPR051612">
    <property type="entry name" value="Teichoic_Acid_Biosynth"/>
</dbReference>
<dbReference type="SUPFAM" id="SSF53756">
    <property type="entry name" value="UDP-Glycosyltransferase/glycogen phosphorylase"/>
    <property type="match status" value="1"/>
</dbReference>
<dbReference type="InterPro" id="IPR043148">
    <property type="entry name" value="TagF_C"/>
</dbReference>
<proteinExistence type="inferred from homology"/>